<dbReference type="SUPFAM" id="SSF47384">
    <property type="entry name" value="Homodimeric domain of signal transducing histidine kinase"/>
    <property type="match status" value="1"/>
</dbReference>
<dbReference type="Gene3D" id="1.20.58.920">
    <property type="match status" value="1"/>
</dbReference>
<keyword evidence="20" id="KW-1185">Reference proteome</keyword>
<dbReference type="EC" id="2.7.13.3" evidence="3"/>
<dbReference type="AlphaFoldDB" id="A0A7W6GUR5"/>
<dbReference type="SMART" id="SM00304">
    <property type="entry name" value="HAMP"/>
    <property type="match status" value="1"/>
</dbReference>
<comment type="caution">
    <text evidence="19">The sequence shown here is derived from an EMBL/GenBank/DDBJ whole genome shotgun (WGS) entry which is preliminary data.</text>
</comment>
<evidence type="ECO:0000259" key="18">
    <source>
        <dbReference type="PROSITE" id="PS50885"/>
    </source>
</evidence>
<dbReference type="InterPro" id="IPR036097">
    <property type="entry name" value="HisK_dim/P_sf"/>
</dbReference>
<name>A0A7W6GUR5_9RHOB</name>
<dbReference type="PANTHER" id="PTHR43047:SF68">
    <property type="entry name" value="HISTIDINE KINASE 5"/>
    <property type="match status" value="1"/>
</dbReference>
<evidence type="ECO:0000256" key="5">
    <source>
        <dbReference type="ARBA" id="ARBA00022519"/>
    </source>
</evidence>
<dbReference type="InterPro" id="IPR036890">
    <property type="entry name" value="HATPase_C_sf"/>
</dbReference>
<dbReference type="PANTHER" id="PTHR43047">
    <property type="entry name" value="TWO-COMPONENT HISTIDINE PROTEIN KINASE"/>
    <property type="match status" value="1"/>
</dbReference>
<evidence type="ECO:0000256" key="1">
    <source>
        <dbReference type="ARBA" id="ARBA00000085"/>
    </source>
</evidence>
<dbReference type="Pfam" id="PF02518">
    <property type="entry name" value="HATPase_c"/>
    <property type="match status" value="1"/>
</dbReference>
<dbReference type="PROSITE" id="PS50109">
    <property type="entry name" value="HIS_KIN"/>
    <property type="match status" value="1"/>
</dbReference>
<feature type="modified residue" description="4-aspartylphosphate" evidence="14">
    <location>
        <position position="730"/>
    </location>
</feature>
<accession>A0A7W6GUR5</accession>
<evidence type="ECO:0000259" key="16">
    <source>
        <dbReference type="PROSITE" id="PS50109"/>
    </source>
</evidence>
<dbReference type="GO" id="GO:0000155">
    <property type="term" value="F:phosphorelay sensor kinase activity"/>
    <property type="evidence" value="ECO:0007669"/>
    <property type="project" value="InterPro"/>
</dbReference>
<keyword evidence="5" id="KW-0997">Cell inner membrane</keyword>
<keyword evidence="4" id="KW-1003">Cell membrane</keyword>
<feature type="domain" description="HAMP" evidence="18">
    <location>
        <begin position="343"/>
        <end position="395"/>
    </location>
</feature>
<dbReference type="Pfam" id="PF00072">
    <property type="entry name" value="Response_reg"/>
    <property type="match status" value="1"/>
</dbReference>
<dbReference type="InterPro" id="IPR003660">
    <property type="entry name" value="HAMP_dom"/>
</dbReference>
<evidence type="ECO:0000256" key="3">
    <source>
        <dbReference type="ARBA" id="ARBA00012438"/>
    </source>
</evidence>
<dbReference type="SMART" id="SM00387">
    <property type="entry name" value="HATPase_c"/>
    <property type="match status" value="1"/>
</dbReference>
<evidence type="ECO:0000313" key="19">
    <source>
        <dbReference type="EMBL" id="MBB3987783.1"/>
    </source>
</evidence>
<dbReference type="Pfam" id="PF00672">
    <property type="entry name" value="HAMP"/>
    <property type="match status" value="1"/>
</dbReference>
<dbReference type="SUPFAM" id="SSF52172">
    <property type="entry name" value="CheY-like"/>
    <property type="match status" value="1"/>
</dbReference>
<evidence type="ECO:0000256" key="9">
    <source>
        <dbReference type="ARBA" id="ARBA00022777"/>
    </source>
</evidence>
<dbReference type="SMART" id="SM00388">
    <property type="entry name" value="HisKA"/>
    <property type="match status" value="1"/>
</dbReference>
<evidence type="ECO:0000256" key="10">
    <source>
        <dbReference type="ARBA" id="ARBA00022840"/>
    </source>
</evidence>
<dbReference type="SMART" id="SM00448">
    <property type="entry name" value="REC"/>
    <property type="match status" value="1"/>
</dbReference>
<dbReference type="Pfam" id="PF00512">
    <property type="entry name" value="HisKA"/>
    <property type="match status" value="1"/>
</dbReference>
<feature type="domain" description="Histidine kinase" evidence="16">
    <location>
        <begin position="438"/>
        <end position="660"/>
    </location>
</feature>
<dbReference type="PROSITE" id="PS50110">
    <property type="entry name" value="RESPONSE_REGULATORY"/>
    <property type="match status" value="1"/>
</dbReference>
<comment type="subcellular location">
    <subcellularLocation>
        <location evidence="2">Cell inner membrane</location>
        <topology evidence="2">Multi-pass membrane protein</topology>
    </subcellularLocation>
</comment>
<dbReference type="InterPro" id="IPR005467">
    <property type="entry name" value="His_kinase_dom"/>
</dbReference>
<dbReference type="PRINTS" id="PR00344">
    <property type="entry name" value="BCTRLSENSOR"/>
</dbReference>
<feature type="transmembrane region" description="Helical" evidence="15">
    <location>
        <begin position="319"/>
        <end position="341"/>
    </location>
</feature>
<keyword evidence="6 14" id="KW-0597">Phosphoprotein</keyword>
<keyword evidence="8 15" id="KW-0812">Transmembrane</keyword>
<sequence length="918" mass="97692">MIQILSAMAALAVMVGVVAIAVNRYLAQSQTDLINTNLPAMELASRVGSAAEGVGNLVAAFERPDTPEDLDRIAAALEEAVDRIGTGVLKLERMTSQGAGERAGMRANDLVDRMRRSGLERLQLTARVQASAKRLASQGAAINALIEAQKDLARLRITAGIAGLYDGGADDPRKALDTLADDAFFAFERVTEMARTVDAARLQLQQVKELTAPEALAAIGAEISSLLDQAERRARFLPSSSAQVDAIALLQDYRRALAPGGIIDQQTRRTALQSVIASDSGRLGQAISQMSDRARIARENVQAQGLAGIAAAQARARTLALALLAVVVAATIAAFVLWLYARRQLVTRLANVSGRIVAVAGGEYGDPMPISGQDEIGRMEKALNILRRRAHEAARLRSHLEEAVIARTGDVVTEMKLSNVARAEAEAADRSKTEFLARMSHEIRTPLNGIIGMLGLLEDETEDPDARGRVRTAHRSACELLELTNDVLSYSDTQGRADRLTPVHFLLRDFVGQLGHHLQSLAASKQLEAVIDLSEPAPPVLFGDITKIRQVMINLLSNAVKYTERGSVTLLVDHAISPETGQPVLSMTVADTGAGMSSEAMATAFDEYSRTDQARRDGVEGLGLGLAISRSLTAALGGALSVESEKDVGSRFTLTVPLTIGDADLIPEDASNWQKVEAGCAVLVIDDHKVNRMVARGYLERMGCDVSEAANGAAGLAAEEETRFDLILIDLDLPDISGKEVAARIKRRTEAPLRVALTAHLIEDNDENRAALNVARILTKPISPRALAELLALCAPAEVPQGAEGVLDSLRGDIADLGAETTALIVRDFLDSLQDELDTLRSASGDARRKAAHRIRGAASNFRLDALAGALAEVEASAENGGDPSLARALKAAEDAAKTLKAAAKTAGLQIDEGSTKR</sequence>
<dbReference type="Gene3D" id="3.40.50.2300">
    <property type="match status" value="1"/>
</dbReference>
<evidence type="ECO:0000256" key="15">
    <source>
        <dbReference type="SAM" id="Phobius"/>
    </source>
</evidence>
<evidence type="ECO:0000256" key="14">
    <source>
        <dbReference type="PROSITE-ProRule" id="PRU00169"/>
    </source>
</evidence>
<evidence type="ECO:0000256" key="12">
    <source>
        <dbReference type="ARBA" id="ARBA00023012"/>
    </source>
</evidence>
<gene>
    <name evidence="19" type="ORF">GGQ68_004137</name>
</gene>
<feature type="domain" description="Response regulatory" evidence="17">
    <location>
        <begin position="681"/>
        <end position="795"/>
    </location>
</feature>
<dbReference type="InterPro" id="IPR003594">
    <property type="entry name" value="HATPase_dom"/>
</dbReference>
<dbReference type="Gene3D" id="1.10.287.130">
    <property type="match status" value="1"/>
</dbReference>
<organism evidence="19 20">
    <name type="scientific">Sagittula marina</name>
    <dbReference type="NCBI Taxonomy" id="943940"/>
    <lineage>
        <taxon>Bacteria</taxon>
        <taxon>Pseudomonadati</taxon>
        <taxon>Pseudomonadota</taxon>
        <taxon>Alphaproteobacteria</taxon>
        <taxon>Rhodobacterales</taxon>
        <taxon>Roseobacteraceae</taxon>
        <taxon>Sagittula</taxon>
    </lineage>
</organism>
<comment type="catalytic activity">
    <reaction evidence="1">
        <text>ATP + protein L-histidine = ADP + protein N-phospho-L-histidine.</text>
        <dbReference type="EC" id="2.7.13.3"/>
    </reaction>
</comment>
<keyword evidence="7 19" id="KW-0808">Transferase</keyword>
<keyword evidence="11 15" id="KW-1133">Transmembrane helix</keyword>
<dbReference type="Pfam" id="PF01627">
    <property type="entry name" value="Hpt"/>
    <property type="match status" value="1"/>
</dbReference>
<keyword evidence="10" id="KW-0547">Nucleotide-binding</keyword>
<evidence type="ECO:0000256" key="8">
    <source>
        <dbReference type="ARBA" id="ARBA00022692"/>
    </source>
</evidence>
<dbReference type="GO" id="GO:0009927">
    <property type="term" value="F:histidine phosphotransfer kinase activity"/>
    <property type="evidence" value="ECO:0007669"/>
    <property type="project" value="TreeGrafter"/>
</dbReference>
<dbReference type="SUPFAM" id="SSF55874">
    <property type="entry name" value="ATPase domain of HSP90 chaperone/DNA topoisomerase II/histidine kinase"/>
    <property type="match status" value="1"/>
</dbReference>
<evidence type="ECO:0000256" key="7">
    <source>
        <dbReference type="ARBA" id="ARBA00022679"/>
    </source>
</evidence>
<dbReference type="InterPro" id="IPR001789">
    <property type="entry name" value="Sig_transdc_resp-reg_receiver"/>
</dbReference>
<dbReference type="Gene3D" id="3.30.565.10">
    <property type="entry name" value="Histidine kinase-like ATPase, C-terminal domain"/>
    <property type="match status" value="1"/>
</dbReference>
<dbReference type="InterPro" id="IPR011006">
    <property type="entry name" value="CheY-like_superfamily"/>
</dbReference>
<dbReference type="PROSITE" id="PS50885">
    <property type="entry name" value="HAMP"/>
    <property type="match status" value="1"/>
</dbReference>
<dbReference type="Proteomes" id="UP000541426">
    <property type="component" value="Unassembled WGS sequence"/>
</dbReference>
<dbReference type="InterPro" id="IPR036641">
    <property type="entry name" value="HPT_dom_sf"/>
</dbReference>
<dbReference type="SUPFAM" id="SSF47226">
    <property type="entry name" value="Histidine-containing phosphotransfer domain, HPT domain"/>
    <property type="match status" value="1"/>
</dbReference>
<evidence type="ECO:0000256" key="2">
    <source>
        <dbReference type="ARBA" id="ARBA00004429"/>
    </source>
</evidence>
<evidence type="ECO:0000256" key="4">
    <source>
        <dbReference type="ARBA" id="ARBA00022475"/>
    </source>
</evidence>
<dbReference type="GO" id="GO:0005886">
    <property type="term" value="C:plasma membrane"/>
    <property type="evidence" value="ECO:0007669"/>
    <property type="project" value="UniProtKB-SubCell"/>
</dbReference>
<evidence type="ECO:0000259" key="17">
    <source>
        <dbReference type="PROSITE" id="PS50110"/>
    </source>
</evidence>
<proteinExistence type="predicted"/>
<protein>
    <recommendedName>
        <fullName evidence="3">histidine kinase</fullName>
        <ecNumber evidence="3">2.7.13.3</ecNumber>
    </recommendedName>
</protein>
<keyword evidence="13 15" id="KW-0472">Membrane</keyword>
<evidence type="ECO:0000313" key="20">
    <source>
        <dbReference type="Proteomes" id="UP000541426"/>
    </source>
</evidence>
<evidence type="ECO:0000256" key="6">
    <source>
        <dbReference type="ARBA" id="ARBA00022553"/>
    </source>
</evidence>
<reference evidence="19 20" key="1">
    <citation type="submission" date="2020-08" db="EMBL/GenBank/DDBJ databases">
        <title>Genomic Encyclopedia of Type Strains, Phase IV (KMG-IV): sequencing the most valuable type-strain genomes for metagenomic binning, comparative biology and taxonomic classification.</title>
        <authorList>
            <person name="Goeker M."/>
        </authorList>
    </citation>
    <scope>NUCLEOTIDE SEQUENCE [LARGE SCALE GENOMIC DNA]</scope>
    <source>
        <strain evidence="19 20">DSM 102235</strain>
    </source>
</reference>
<dbReference type="EMBL" id="JACIEJ010000013">
    <property type="protein sequence ID" value="MBB3987783.1"/>
    <property type="molecule type" value="Genomic_DNA"/>
</dbReference>
<keyword evidence="12" id="KW-0902">Two-component regulatory system</keyword>
<dbReference type="InterPro" id="IPR004358">
    <property type="entry name" value="Sig_transdc_His_kin-like_C"/>
</dbReference>
<dbReference type="Gene3D" id="6.10.340.10">
    <property type="match status" value="1"/>
</dbReference>
<dbReference type="InterPro" id="IPR008207">
    <property type="entry name" value="Sig_transdc_His_kin_Hpt_dom"/>
</dbReference>
<keyword evidence="10" id="KW-0067">ATP-binding</keyword>
<keyword evidence="9 19" id="KW-0418">Kinase</keyword>
<evidence type="ECO:0000256" key="11">
    <source>
        <dbReference type="ARBA" id="ARBA00022989"/>
    </source>
</evidence>
<dbReference type="Gene3D" id="1.20.120.160">
    <property type="entry name" value="HPT domain"/>
    <property type="match status" value="1"/>
</dbReference>
<dbReference type="CDD" id="cd17546">
    <property type="entry name" value="REC_hyHK_CKI1_RcsC-like"/>
    <property type="match status" value="1"/>
</dbReference>
<dbReference type="InterPro" id="IPR003661">
    <property type="entry name" value="HisK_dim/P_dom"/>
</dbReference>
<dbReference type="CDD" id="cd00082">
    <property type="entry name" value="HisKA"/>
    <property type="match status" value="1"/>
</dbReference>
<dbReference type="InterPro" id="IPR038188">
    <property type="entry name" value="TorS_sensor_sf"/>
</dbReference>
<evidence type="ECO:0000256" key="13">
    <source>
        <dbReference type="ARBA" id="ARBA00023136"/>
    </source>
</evidence>